<protein>
    <submittedName>
        <fullName evidence="1">Uncharacterized protein</fullName>
    </submittedName>
</protein>
<accession>A0A8J2KIM5</accession>
<comment type="caution">
    <text evidence="1">The sequence shown here is derived from an EMBL/GenBank/DDBJ whole genome shotgun (WGS) entry which is preliminary data.</text>
</comment>
<feature type="non-terminal residue" evidence="1">
    <location>
        <position position="183"/>
    </location>
</feature>
<evidence type="ECO:0000313" key="2">
    <source>
        <dbReference type="Proteomes" id="UP000708208"/>
    </source>
</evidence>
<name>A0A8J2KIM5_9HEXA</name>
<reference evidence="1" key="1">
    <citation type="submission" date="2021-06" db="EMBL/GenBank/DDBJ databases">
        <authorList>
            <person name="Hodson N. C."/>
            <person name="Mongue J. A."/>
            <person name="Jaron S. K."/>
        </authorList>
    </citation>
    <scope>NUCLEOTIDE SEQUENCE</scope>
</reference>
<sequence length="183" mass="21186">MSNVELICEKCRLPLAISGPATTPADPDDFVAMSHCRHLYHLRCILRMHQDSPYIDQSNIKVTYCEGNNCKKAIRGTEFFAIHHSTRPVYFPTENQYISELTMQLSAQRDYTSRMETAFINENLELRSRVREFQQEYSNLLMKYNKVLDTSIGKLFDNIRPMLHHSGATSSRANPNIPNLRMI</sequence>
<dbReference type="EMBL" id="CAJVCH010136621">
    <property type="protein sequence ID" value="CAG7726520.1"/>
    <property type="molecule type" value="Genomic_DNA"/>
</dbReference>
<dbReference type="Proteomes" id="UP000708208">
    <property type="component" value="Unassembled WGS sequence"/>
</dbReference>
<proteinExistence type="predicted"/>
<dbReference type="AlphaFoldDB" id="A0A8J2KIM5"/>
<keyword evidence="2" id="KW-1185">Reference proteome</keyword>
<gene>
    <name evidence="1" type="ORF">AFUS01_LOCUS15429</name>
</gene>
<organism evidence="1 2">
    <name type="scientific">Allacma fusca</name>
    <dbReference type="NCBI Taxonomy" id="39272"/>
    <lineage>
        <taxon>Eukaryota</taxon>
        <taxon>Metazoa</taxon>
        <taxon>Ecdysozoa</taxon>
        <taxon>Arthropoda</taxon>
        <taxon>Hexapoda</taxon>
        <taxon>Collembola</taxon>
        <taxon>Symphypleona</taxon>
        <taxon>Sminthuridae</taxon>
        <taxon>Allacma</taxon>
    </lineage>
</organism>
<evidence type="ECO:0000313" key="1">
    <source>
        <dbReference type="EMBL" id="CAG7726520.1"/>
    </source>
</evidence>